<comment type="caution">
    <text evidence="1">The sequence shown here is derived from an EMBL/GenBank/DDBJ whole genome shotgun (WGS) entry which is preliminary data.</text>
</comment>
<protein>
    <submittedName>
        <fullName evidence="1">Uncharacterized protein</fullName>
    </submittedName>
</protein>
<evidence type="ECO:0000313" key="1">
    <source>
        <dbReference type="EMBL" id="SIT49944.1"/>
    </source>
</evidence>
<sequence>MVKLRDGQMPKGLLAETLTALRLMAAACVVRSEPVASAWPSLMHNPCNGLIPALLHPSLHFSARAKSRVATL</sequence>
<name>A0A1N7SR70_9BURK</name>
<dbReference type="AlphaFoldDB" id="A0A1N7SR70"/>
<evidence type="ECO:0000313" key="2">
    <source>
        <dbReference type="Proteomes" id="UP000195569"/>
    </source>
</evidence>
<accession>A0A1N7SR70</accession>
<dbReference type="Proteomes" id="UP000195569">
    <property type="component" value="Unassembled WGS sequence"/>
</dbReference>
<dbReference type="EMBL" id="CYGY02000073">
    <property type="protein sequence ID" value="SIT49944.1"/>
    <property type="molecule type" value="Genomic_DNA"/>
</dbReference>
<organism evidence="1 2">
    <name type="scientific">Paraburkholderia piptadeniae</name>
    <dbReference type="NCBI Taxonomy" id="1701573"/>
    <lineage>
        <taxon>Bacteria</taxon>
        <taxon>Pseudomonadati</taxon>
        <taxon>Pseudomonadota</taxon>
        <taxon>Betaproteobacteria</taxon>
        <taxon>Burkholderiales</taxon>
        <taxon>Burkholderiaceae</taxon>
        <taxon>Paraburkholderia</taxon>
    </lineage>
</organism>
<gene>
    <name evidence="1" type="ORF">BN2476_730034</name>
</gene>
<proteinExistence type="predicted"/>
<keyword evidence="2" id="KW-1185">Reference proteome</keyword>
<reference evidence="1" key="1">
    <citation type="submission" date="2016-12" db="EMBL/GenBank/DDBJ databases">
        <authorList>
            <person name="Moulin L."/>
        </authorList>
    </citation>
    <scope>NUCLEOTIDE SEQUENCE [LARGE SCALE GENOMIC DNA]</scope>
    <source>
        <strain evidence="1">STM 7183</strain>
    </source>
</reference>